<dbReference type="GO" id="GO:0016740">
    <property type="term" value="F:transferase activity"/>
    <property type="evidence" value="ECO:0007669"/>
    <property type="project" value="UniProtKB-KW"/>
</dbReference>
<dbReference type="RefSeq" id="WP_154458376.1">
    <property type="nucleotide sequence ID" value="NZ_VUMV01000006.1"/>
</dbReference>
<dbReference type="CDD" id="cd00761">
    <property type="entry name" value="Glyco_tranf_GTA_type"/>
    <property type="match status" value="1"/>
</dbReference>
<keyword evidence="3" id="KW-1185">Reference proteome</keyword>
<dbReference type="AlphaFoldDB" id="A0A7X2TQ49"/>
<dbReference type="EMBL" id="VUMV01000006">
    <property type="protein sequence ID" value="MST82466.1"/>
    <property type="molecule type" value="Genomic_DNA"/>
</dbReference>
<proteinExistence type="predicted"/>
<dbReference type="Pfam" id="PF00535">
    <property type="entry name" value="Glycos_transf_2"/>
    <property type="match status" value="1"/>
</dbReference>
<protein>
    <submittedName>
        <fullName evidence="2">Glycosyltransferase family 2 protein</fullName>
    </submittedName>
</protein>
<reference evidence="2 3" key="1">
    <citation type="submission" date="2019-08" db="EMBL/GenBank/DDBJ databases">
        <title>In-depth cultivation of the pig gut microbiome towards novel bacterial diversity and tailored functional studies.</title>
        <authorList>
            <person name="Wylensek D."/>
            <person name="Hitch T.C.A."/>
            <person name="Clavel T."/>
        </authorList>
    </citation>
    <scope>NUCLEOTIDE SEQUENCE [LARGE SCALE GENOMIC DNA]</scope>
    <source>
        <strain evidence="2 3">Oil+RF-744-WCA-WT-13</strain>
    </source>
</reference>
<dbReference type="InterPro" id="IPR029044">
    <property type="entry name" value="Nucleotide-diphossugar_trans"/>
</dbReference>
<sequence>MNFSHTFVICAFGESEYLEDCIRSLKEQTVPAGILMTAPAPNRLITSLAEKYRIPLKIRYGQNNFRDDWNFAYQEAETDWVTLAHQDDIYDRFYAETLQKRAEQERGKTVLAFTTDYIPIRSGEIGPRDKNSRIRRFLRSPLKIGPMAESRFWKKAVLSLGNSICCPTVSYHKAVLGDELFTTDLKFNIDWDTFLKLAEKPGKILYEDSPLVYYRVYPGAASMQYIASHRREEEDIRMFRKFWPEWVVRLIMPLYKKAYDTYR</sequence>
<gene>
    <name evidence="2" type="ORF">FYJ60_09075</name>
</gene>
<evidence type="ECO:0000259" key="1">
    <source>
        <dbReference type="Pfam" id="PF00535"/>
    </source>
</evidence>
<dbReference type="SUPFAM" id="SSF53448">
    <property type="entry name" value="Nucleotide-diphospho-sugar transferases"/>
    <property type="match status" value="1"/>
</dbReference>
<evidence type="ECO:0000313" key="3">
    <source>
        <dbReference type="Proteomes" id="UP000466864"/>
    </source>
</evidence>
<dbReference type="Proteomes" id="UP000466864">
    <property type="component" value="Unassembled WGS sequence"/>
</dbReference>
<comment type="caution">
    <text evidence="2">The sequence shown here is derived from an EMBL/GenBank/DDBJ whole genome shotgun (WGS) entry which is preliminary data.</text>
</comment>
<feature type="domain" description="Glycosyltransferase 2-like" evidence="1">
    <location>
        <begin position="7"/>
        <end position="138"/>
    </location>
</feature>
<evidence type="ECO:0000313" key="2">
    <source>
        <dbReference type="EMBL" id="MST82466.1"/>
    </source>
</evidence>
<keyword evidence="2" id="KW-0808">Transferase</keyword>
<dbReference type="InterPro" id="IPR001173">
    <property type="entry name" value="Glyco_trans_2-like"/>
</dbReference>
<dbReference type="Gene3D" id="3.90.550.10">
    <property type="entry name" value="Spore Coat Polysaccharide Biosynthesis Protein SpsA, Chain A"/>
    <property type="match status" value="1"/>
</dbReference>
<organism evidence="2 3">
    <name type="scientific">Bilifractor porci</name>
    <dbReference type="NCBI Taxonomy" id="2606636"/>
    <lineage>
        <taxon>Bacteria</taxon>
        <taxon>Bacillati</taxon>
        <taxon>Bacillota</taxon>
        <taxon>Clostridia</taxon>
        <taxon>Lachnospirales</taxon>
        <taxon>Lachnospiraceae</taxon>
        <taxon>Bilifractor</taxon>
    </lineage>
</organism>
<accession>A0A7X2TQ49</accession>
<name>A0A7X2TQ49_9FIRM</name>